<dbReference type="GO" id="GO:0052913">
    <property type="term" value="F:16S rRNA (guanine(966)-N(2))-methyltransferase activity"/>
    <property type="evidence" value="ECO:0007669"/>
    <property type="project" value="UniProtKB-EC"/>
</dbReference>
<keyword evidence="2 3" id="KW-0808">Transferase</keyword>
<gene>
    <name evidence="3" type="primary">rsmD</name>
    <name evidence="3" type="ORF">LVY72_10505</name>
</gene>
<dbReference type="PANTHER" id="PTHR43542">
    <property type="entry name" value="METHYLTRANSFERASE"/>
    <property type="match status" value="1"/>
</dbReference>
<dbReference type="PIRSF" id="PIRSF004553">
    <property type="entry name" value="CHP00095"/>
    <property type="match status" value="1"/>
</dbReference>
<evidence type="ECO:0000256" key="2">
    <source>
        <dbReference type="ARBA" id="ARBA00022679"/>
    </source>
</evidence>
<dbReference type="PANTHER" id="PTHR43542:SF1">
    <property type="entry name" value="METHYLTRANSFERASE"/>
    <property type="match status" value="1"/>
</dbReference>
<protein>
    <submittedName>
        <fullName evidence="3">16S rRNA (Guanine(966)-N(2))-methyltransferase RsmD</fullName>
        <ecNumber evidence="3">2.1.1.171</ecNumber>
    </submittedName>
</protein>
<dbReference type="EC" id="2.1.1.171" evidence="3"/>
<dbReference type="InterPro" id="IPR004398">
    <property type="entry name" value="RNA_MeTrfase_RsmD"/>
</dbReference>
<evidence type="ECO:0000313" key="4">
    <source>
        <dbReference type="Proteomes" id="UP001165368"/>
    </source>
</evidence>
<dbReference type="InterPro" id="IPR002052">
    <property type="entry name" value="DNA_methylase_N6_adenine_CS"/>
</dbReference>
<comment type="caution">
    <text evidence="3">The sequence shown here is derived from an EMBL/GenBank/DDBJ whole genome shotgun (WGS) entry which is preliminary data.</text>
</comment>
<keyword evidence="4" id="KW-1185">Reference proteome</keyword>
<reference evidence="3" key="1">
    <citation type="submission" date="2022-01" db="EMBL/GenBank/DDBJ databases">
        <authorList>
            <person name="Jo J.-H."/>
            <person name="Im W.-T."/>
        </authorList>
    </citation>
    <scope>NUCLEOTIDE SEQUENCE</scope>
    <source>
        <strain evidence="3">I2-34</strain>
    </source>
</reference>
<dbReference type="Gene3D" id="3.40.50.150">
    <property type="entry name" value="Vaccinia Virus protein VP39"/>
    <property type="match status" value="1"/>
</dbReference>
<dbReference type="Proteomes" id="UP001165368">
    <property type="component" value="Unassembled WGS sequence"/>
</dbReference>
<dbReference type="InterPro" id="IPR029063">
    <property type="entry name" value="SAM-dependent_MTases_sf"/>
</dbReference>
<proteinExistence type="predicted"/>
<dbReference type="CDD" id="cd02440">
    <property type="entry name" value="AdoMet_MTases"/>
    <property type="match status" value="1"/>
</dbReference>
<name>A0ABS9L6Y9_9MICC</name>
<sequence length="192" mass="20704">MSRIIAGVAGGAGLANVPGDKTRPTTDRVKEALFSRLDSYGVLAGARVLDLFAGSGALGVESASRGAAEVDLVEQSDKAAGVCRKNAELVNKALRRTVVRVHRSGVQPFLDRLHPHDRWDLVLMDPPYPLPEAELAQVLDTLAPRLAEGAVVVIERSSRSPEPRWPAGLERFAEKKYGETMLWYAEPAPPAS</sequence>
<keyword evidence="1 3" id="KW-0489">Methyltransferase</keyword>
<evidence type="ECO:0000256" key="1">
    <source>
        <dbReference type="ARBA" id="ARBA00022603"/>
    </source>
</evidence>
<evidence type="ECO:0000313" key="3">
    <source>
        <dbReference type="EMBL" id="MCG2622348.1"/>
    </source>
</evidence>
<dbReference type="Pfam" id="PF03602">
    <property type="entry name" value="Cons_hypoth95"/>
    <property type="match status" value="1"/>
</dbReference>
<dbReference type="PROSITE" id="PS00092">
    <property type="entry name" value="N6_MTASE"/>
    <property type="match status" value="1"/>
</dbReference>
<accession>A0ABS9L6Y9</accession>
<dbReference type="NCBIfam" id="TIGR00095">
    <property type="entry name" value="16S rRNA (guanine(966)-N(2))-methyltransferase RsmD"/>
    <property type="match status" value="1"/>
</dbReference>
<dbReference type="EMBL" id="JAKLTQ010000006">
    <property type="protein sequence ID" value="MCG2622348.1"/>
    <property type="molecule type" value="Genomic_DNA"/>
</dbReference>
<dbReference type="SUPFAM" id="SSF53335">
    <property type="entry name" value="S-adenosyl-L-methionine-dependent methyltransferases"/>
    <property type="match status" value="1"/>
</dbReference>
<organism evidence="3 4">
    <name type="scientific">Arthrobacter hankyongi</name>
    <dbReference type="NCBI Taxonomy" id="2904801"/>
    <lineage>
        <taxon>Bacteria</taxon>
        <taxon>Bacillati</taxon>
        <taxon>Actinomycetota</taxon>
        <taxon>Actinomycetes</taxon>
        <taxon>Micrococcales</taxon>
        <taxon>Micrococcaceae</taxon>
        <taxon>Arthrobacter</taxon>
    </lineage>
</organism>
<dbReference type="RefSeq" id="WP_237820562.1">
    <property type="nucleotide sequence ID" value="NZ_JAKLTQ010000006.1"/>
</dbReference>